<dbReference type="Pfam" id="PF13302">
    <property type="entry name" value="Acetyltransf_3"/>
    <property type="match status" value="1"/>
</dbReference>
<evidence type="ECO:0000259" key="1">
    <source>
        <dbReference type="PROSITE" id="PS51186"/>
    </source>
</evidence>
<dbReference type="RefSeq" id="WP_119933285.1">
    <property type="nucleotide sequence ID" value="NZ_JAAVUN010000011.1"/>
</dbReference>
<dbReference type="GO" id="GO:0008999">
    <property type="term" value="F:protein-N-terminal-alanine acetyltransferase activity"/>
    <property type="evidence" value="ECO:0007669"/>
    <property type="project" value="TreeGrafter"/>
</dbReference>
<dbReference type="InterPro" id="IPR016181">
    <property type="entry name" value="Acyl_CoA_acyltransferase"/>
</dbReference>
<sequence>MTDLPQQPPTLTDGVVTLTQMSESDVEQLVVNCQDPAAVRWTTVPDPYDADAARWYLLEHAPEAWRAGTAFNWAVHDTDGHLLGTVELGRIRGTSADIGLNFGPHARGTGAALAACRLLMDYAFTTLGFTHLHWIAFDGNWASVKLSWKLGFGQPVFIPGYLEQRGEIRDCWLATIRATDSRELAYEWRVPASS</sequence>
<proteinExistence type="predicted"/>
<gene>
    <name evidence="2" type="ORF">GTW58_07225</name>
</gene>
<reference evidence="2 3" key="1">
    <citation type="submission" date="2020-02" db="EMBL/GenBank/DDBJ databases">
        <authorList>
            <person name="Sun Q."/>
        </authorList>
    </citation>
    <scope>NUCLEOTIDE SEQUENCE [LARGE SCALE GENOMIC DNA]</scope>
    <source>
        <strain evidence="2 3">YIM 13062</strain>
    </source>
</reference>
<comment type="caution">
    <text evidence="2">The sequence shown here is derived from an EMBL/GenBank/DDBJ whole genome shotgun (WGS) entry which is preliminary data.</text>
</comment>
<dbReference type="Gene3D" id="3.40.630.30">
    <property type="match status" value="1"/>
</dbReference>
<evidence type="ECO:0000313" key="2">
    <source>
        <dbReference type="EMBL" id="NKE09730.1"/>
    </source>
</evidence>
<dbReference type="GO" id="GO:0005737">
    <property type="term" value="C:cytoplasm"/>
    <property type="evidence" value="ECO:0007669"/>
    <property type="project" value="TreeGrafter"/>
</dbReference>
<dbReference type="PROSITE" id="PS51186">
    <property type="entry name" value="GNAT"/>
    <property type="match status" value="1"/>
</dbReference>
<accession>A0A846TRZ5</accession>
<dbReference type="AlphaFoldDB" id="A0A846TRZ5"/>
<dbReference type="InterPro" id="IPR051908">
    <property type="entry name" value="Ribosomal_N-acetyltransferase"/>
</dbReference>
<keyword evidence="3" id="KW-1185">Reference proteome</keyword>
<dbReference type="InterPro" id="IPR000182">
    <property type="entry name" value="GNAT_dom"/>
</dbReference>
<evidence type="ECO:0000313" key="3">
    <source>
        <dbReference type="Proteomes" id="UP000521379"/>
    </source>
</evidence>
<keyword evidence="2" id="KW-0808">Transferase</keyword>
<dbReference type="Proteomes" id="UP000521379">
    <property type="component" value="Unassembled WGS sequence"/>
</dbReference>
<dbReference type="PANTHER" id="PTHR43441:SF10">
    <property type="entry name" value="ACETYLTRANSFERASE"/>
    <property type="match status" value="1"/>
</dbReference>
<name>A0A846TRZ5_9MICC</name>
<dbReference type="PANTHER" id="PTHR43441">
    <property type="entry name" value="RIBOSOMAL-PROTEIN-SERINE ACETYLTRANSFERASE"/>
    <property type="match status" value="1"/>
</dbReference>
<dbReference type="SUPFAM" id="SSF55729">
    <property type="entry name" value="Acyl-CoA N-acyltransferases (Nat)"/>
    <property type="match status" value="1"/>
</dbReference>
<protein>
    <submittedName>
        <fullName evidence="2">GNAT family N-acetyltransferase</fullName>
    </submittedName>
</protein>
<dbReference type="GO" id="GO:1990189">
    <property type="term" value="F:protein N-terminal-serine acetyltransferase activity"/>
    <property type="evidence" value="ECO:0007669"/>
    <property type="project" value="TreeGrafter"/>
</dbReference>
<organism evidence="2 3">
    <name type="scientific">Kocuria subflava</name>
    <dbReference type="NCBI Taxonomy" id="1736139"/>
    <lineage>
        <taxon>Bacteria</taxon>
        <taxon>Bacillati</taxon>
        <taxon>Actinomycetota</taxon>
        <taxon>Actinomycetes</taxon>
        <taxon>Micrococcales</taxon>
        <taxon>Micrococcaceae</taxon>
        <taxon>Kocuria</taxon>
    </lineage>
</organism>
<dbReference type="EMBL" id="JAAVUN010000011">
    <property type="protein sequence ID" value="NKE09730.1"/>
    <property type="molecule type" value="Genomic_DNA"/>
</dbReference>
<feature type="domain" description="N-acetyltransferase" evidence="1">
    <location>
        <begin position="16"/>
        <end position="193"/>
    </location>
</feature>